<feature type="region of interest" description="Disordered" evidence="1">
    <location>
        <begin position="1"/>
        <end position="37"/>
    </location>
</feature>
<evidence type="ECO:0000313" key="2">
    <source>
        <dbReference type="EMBL" id="AVW93275.1"/>
    </source>
</evidence>
<name>A0A2R4M7U8_9RHOB</name>
<protein>
    <submittedName>
        <fullName evidence="2">Uncharacterized protein</fullName>
    </submittedName>
</protein>
<dbReference type="KEGG" id="cbak:DA792_21130"/>
<dbReference type="AlphaFoldDB" id="A0A2R4M7U8"/>
<gene>
    <name evidence="2" type="ORF">DA792_21130</name>
</gene>
<dbReference type="EMBL" id="CP028475">
    <property type="protein sequence ID" value="AVW93275.1"/>
    <property type="molecule type" value="Genomic_DNA"/>
</dbReference>
<sequence length="88" mass="9266">MPNASGAFVKADKRTQIKEAKEGPPHFGRPDGIPKQPHPHFDVIVLVITETSARACSTICVRNVLAGGLGGPTHGLACPLVGRVFRAV</sequence>
<evidence type="ECO:0000256" key="1">
    <source>
        <dbReference type="SAM" id="MobiDB-lite"/>
    </source>
</evidence>
<accession>A0A2R4M7U8</accession>
<reference evidence="2 3" key="1">
    <citation type="submission" date="2018-03" db="EMBL/GenBank/DDBJ databases">
        <title>The Complete Genome of Celeribacter baekdonensis strain LH4, a Thiosulfate-Oxidizing Alphaproteobacterium Isolated from Gulf of Mexico Continental Slope Sediments.</title>
        <authorList>
            <person name="Flood B.E."/>
            <person name="Bailey J.V."/>
            <person name="Leprich D."/>
        </authorList>
    </citation>
    <scope>NUCLEOTIDE SEQUENCE [LARGE SCALE GENOMIC DNA]</scope>
    <source>
        <strain evidence="2 3">LH4</strain>
    </source>
</reference>
<evidence type="ECO:0000313" key="3">
    <source>
        <dbReference type="Proteomes" id="UP000241447"/>
    </source>
</evidence>
<organism evidence="2 3">
    <name type="scientific">Celeribacter baekdonensis</name>
    <dbReference type="NCBI Taxonomy" id="875171"/>
    <lineage>
        <taxon>Bacteria</taxon>
        <taxon>Pseudomonadati</taxon>
        <taxon>Pseudomonadota</taxon>
        <taxon>Alphaproteobacteria</taxon>
        <taxon>Rhodobacterales</taxon>
        <taxon>Roseobacteraceae</taxon>
        <taxon>Celeribacter</taxon>
    </lineage>
</organism>
<proteinExistence type="predicted"/>
<feature type="compositionally biased region" description="Basic and acidic residues" evidence="1">
    <location>
        <begin position="10"/>
        <end position="24"/>
    </location>
</feature>
<dbReference type="Proteomes" id="UP000241447">
    <property type="component" value="Chromosome"/>
</dbReference>